<accession>A0ABQ9M0X6</accession>
<comment type="caution">
    <text evidence="5">The sequence shown here is derived from an EMBL/GenBank/DDBJ whole genome shotgun (WGS) entry which is preliminary data.</text>
</comment>
<dbReference type="Pfam" id="PF00685">
    <property type="entry name" value="Sulfotransfer_1"/>
    <property type="match status" value="1"/>
</dbReference>
<gene>
    <name evidence="5" type="ORF">P3X46_016307</name>
</gene>
<dbReference type="EC" id="2.8.2.-" evidence="3"/>
<evidence type="ECO:0000256" key="3">
    <source>
        <dbReference type="RuleBase" id="RU361155"/>
    </source>
</evidence>
<protein>
    <recommendedName>
        <fullName evidence="3">Sulfotransferase</fullName>
        <ecNumber evidence="3">2.8.2.-</ecNumber>
    </recommendedName>
</protein>
<dbReference type="Proteomes" id="UP001174677">
    <property type="component" value="Chromosome 9"/>
</dbReference>
<evidence type="ECO:0000313" key="6">
    <source>
        <dbReference type="Proteomes" id="UP001174677"/>
    </source>
</evidence>
<dbReference type="EMBL" id="JARPOI010000009">
    <property type="protein sequence ID" value="KAJ9173142.1"/>
    <property type="molecule type" value="Genomic_DNA"/>
</dbReference>
<proteinExistence type="inferred from homology"/>
<evidence type="ECO:0000256" key="1">
    <source>
        <dbReference type="ARBA" id="ARBA00005771"/>
    </source>
</evidence>
<dbReference type="InterPro" id="IPR027417">
    <property type="entry name" value="P-loop_NTPase"/>
</dbReference>
<dbReference type="InterPro" id="IPR000863">
    <property type="entry name" value="Sulfotransferase_dom"/>
</dbReference>
<dbReference type="SUPFAM" id="SSF52540">
    <property type="entry name" value="P-loop containing nucleoside triphosphate hydrolases"/>
    <property type="match status" value="1"/>
</dbReference>
<dbReference type="PANTHER" id="PTHR11783">
    <property type="entry name" value="SULFOTRANSFERASE SULT"/>
    <property type="match status" value="1"/>
</dbReference>
<feature type="domain" description="Sulfotransferase" evidence="4">
    <location>
        <begin position="56"/>
        <end position="318"/>
    </location>
</feature>
<comment type="similarity">
    <text evidence="1 3">Belongs to the sulfotransferase 1 family.</text>
</comment>
<reference evidence="5" key="1">
    <citation type="journal article" date="2023" name="Plant Biotechnol. J.">
        <title>Chromosome-level wild Hevea brasiliensis genome provides new tools for genomic-assisted breeding and valuable loci to elevate rubber yield.</title>
        <authorList>
            <person name="Cheng H."/>
            <person name="Song X."/>
            <person name="Hu Y."/>
            <person name="Wu T."/>
            <person name="Yang Q."/>
            <person name="An Z."/>
            <person name="Feng S."/>
            <person name="Deng Z."/>
            <person name="Wu W."/>
            <person name="Zeng X."/>
            <person name="Tu M."/>
            <person name="Wang X."/>
            <person name="Huang H."/>
        </authorList>
    </citation>
    <scope>NUCLEOTIDE SEQUENCE</scope>
    <source>
        <strain evidence="5">MT/VB/25A 57/8</strain>
    </source>
</reference>
<evidence type="ECO:0000259" key="4">
    <source>
        <dbReference type="Pfam" id="PF00685"/>
    </source>
</evidence>
<organism evidence="5 6">
    <name type="scientific">Hevea brasiliensis</name>
    <name type="common">Para rubber tree</name>
    <name type="synonym">Siphonia brasiliensis</name>
    <dbReference type="NCBI Taxonomy" id="3981"/>
    <lineage>
        <taxon>Eukaryota</taxon>
        <taxon>Viridiplantae</taxon>
        <taxon>Streptophyta</taxon>
        <taxon>Embryophyta</taxon>
        <taxon>Tracheophyta</taxon>
        <taxon>Spermatophyta</taxon>
        <taxon>Magnoliopsida</taxon>
        <taxon>eudicotyledons</taxon>
        <taxon>Gunneridae</taxon>
        <taxon>Pentapetalae</taxon>
        <taxon>rosids</taxon>
        <taxon>fabids</taxon>
        <taxon>Malpighiales</taxon>
        <taxon>Euphorbiaceae</taxon>
        <taxon>Crotonoideae</taxon>
        <taxon>Micrandreae</taxon>
        <taxon>Hevea</taxon>
    </lineage>
</organism>
<sequence length="331" mass="37662">MESSSSSSSSTFQIDARLPKEISWGTIEFLQWEGFWYAKPHLAAVMAARSHFKARDEDVILASSMKTGSTWLKAIIPCIINSKTSAAGDGNGDNIDEEEDYDPFVEHHPNDLMPALETQIFRQDPNADLSGMPSPRLLRTHMPYSILPESIKDSACKIVYITRDPKDVFVSLWHFLNTRISCPLHEAFESFCNGVHPFGPFHDHVLGYWKESLKRPEKILFLKYEELKSDPTGQVRKLASFLGRPLVQVDEVDKLVWKCSFERLKNLEINRTGVDPHLGFTYKSYFRVGLVGDWKNHLSAEMRKHLDKITQTKLEGSGLSHSCKIKIPGPR</sequence>
<name>A0ABQ9M0X6_HEVBR</name>
<dbReference type="Gene3D" id="3.40.50.300">
    <property type="entry name" value="P-loop containing nucleotide triphosphate hydrolases"/>
    <property type="match status" value="1"/>
</dbReference>
<evidence type="ECO:0000256" key="2">
    <source>
        <dbReference type="ARBA" id="ARBA00022679"/>
    </source>
</evidence>
<evidence type="ECO:0000313" key="5">
    <source>
        <dbReference type="EMBL" id="KAJ9173142.1"/>
    </source>
</evidence>
<keyword evidence="6" id="KW-1185">Reference proteome</keyword>
<keyword evidence="2 3" id="KW-0808">Transferase</keyword>